<dbReference type="EMBL" id="CP046415">
    <property type="protein sequence ID" value="QGT79352.1"/>
    <property type="molecule type" value="Genomic_DNA"/>
</dbReference>
<dbReference type="PANTHER" id="PTHR21366:SF22">
    <property type="entry name" value="VOC DOMAIN-CONTAINING PROTEIN"/>
    <property type="match status" value="1"/>
</dbReference>
<evidence type="ECO:0000259" key="2">
    <source>
        <dbReference type="PROSITE" id="PS51819"/>
    </source>
</evidence>
<dbReference type="Pfam" id="PF00903">
    <property type="entry name" value="Glyoxalase"/>
    <property type="match status" value="1"/>
</dbReference>
<gene>
    <name evidence="3" type="ORF">GM160_10950</name>
</gene>
<name>A0A6I6DC41_9GAMM</name>
<dbReference type="GO" id="GO:0046872">
    <property type="term" value="F:metal ion binding"/>
    <property type="evidence" value="ECO:0007669"/>
    <property type="project" value="UniProtKB-KW"/>
</dbReference>
<dbReference type="InterPro" id="IPR018146">
    <property type="entry name" value="Glyoxalase_1_CS"/>
</dbReference>
<dbReference type="SUPFAM" id="SSF54593">
    <property type="entry name" value="Glyoxalase/Bleomycin resistance protein/Dihydroxybiphenyl dioxygenase"/>
    <property type="match status" value="1"/>
</dbReference>
<proteinExistence type="predicted"/>
<dbReference type="PANTHER" id="PTHR21366">
    <property type="entry name" value="GLYOXALASE FAMILY PROTEIN"/>
    <property type="match status" value="1"/>
</dbReference>
<keyword evidence="1" id="KW-0479">Metal-binding</keyword>
<keyword evidence="4" id="KW-1185">Reference proteome</keyword>
<reference evidence="3 4" key="1">
    <citation type="submission" date="2019-11" db="EMBL/GenBank/DDBJ databases">
        <authorList>
            <person name="Zhang J."/>
            <person name="Sun C."/>
        </authorList>
    </citation>
    <scope>NUCLEOTIDE SEQUENCE [LARGE SCALE GENOMIC DNA]</scope>
    <source>
        <strain evidence="4">sp2</strain>
    </source>
</reference>
<feature type="domain" description="VOC" evidence="2">
    <location>
        <begin position="16"/>
        <end position="133"/>
    </location>
</feature>
<dbReference type="PROSITE" id="PS00934">
    <property type="entry name" value="GLYOXALASE_I_1"/>
    <property type="match status" value="1"/>
</dbReference>
<dbReference type="InterPro" id="IPR029068">
    <property type="entry name" value="Glyas_Bleomycin-R_OHBP_Dase"/>
</dbReference>
<dbReference type="CDD" id="cd07245">
    <property type="entry name" value="VOC_like"/>
    <property type="match status" value="1"/>
</dbReference>
<dbReference type="PROSITE" id="PS51819">
    <property type="entry name" value="VOC"/>
    <property type="match status" value="1"/>
</dbReference>
<dbReference type="KEGG" id="ghl:GM160_10950"/>
<dbReference type="InterPro" id="IPR050383">
    <property type="entry name" value="GlyoxalaseI/FosfomycinResist"/>
</dbReference>
<evidence type="ECO:0000313" key="3">
    <source>
        <dbReference type="EMBL" id="QGT79352.1"/>
    </source>
</evidence>
<sequence length="134" mass="14772">MTDADNRSDTRPEVRGVDHVSLMVRDARQARDFYTEVLGLAALPRPDLGFPGAWLSLGGGQALHLLELPNPDPREGRPEHGGRDRHVALRVAETAPFAERLEARGMRFTRSRSGRDALFFRDLDGNAVELVGTG</sequence>
<accession>A0A6I6DC41</accession>
<dbReference type="RefSeq" id="WP_136867323.1">
    <property type="nucleotide sequence ID" value="NZ_CP046415.1"/>
</dbReference>
<dbReference type="Gene3D" id="3.10.180.10">
    <property type="entry name" value="2,3-Dihydroxybiphenyl 1,2-Dioxygenase, domain 1"/>
    <property type="match status" value="1"/>
</dbReference>
<dbReference type="GO" id="GO:0004462">
    <property type="term" value="F:lactoylglutathione lyase activity"/>
    <property type="evidence" value="ECO:0007669"/>
    <property type="project" value="InterPro"/>
</dbReference>
<dbReference type="InterPro" id="IPR037523">
    <property type="entry name" value="VOC_core"/>
</dbReference>
<evidence type="ECO:0000313" key="4">
    <source>
        <dbReference type="Proteomes" id="UP000427716"/>
    </source>
</evidence>
<dbReference type="InterPro" id="IPR004360">
    <property type="entry name" value="Glyas_Fos-R_dOase_dom"/>
</dbReference>
<evidence type="ECO:0000256" key="1">
    <source>
        <dbReference type="ARBA" id="ARBA00022723"/>
    </source>
</evidence>
<dbReference type="Proteomes" id="UP000427716">
    <property type="component" value="Chromosome"/>
</dbReference>
<organism evidence="3 4">
    <name type="scientific">Guyparkeria halophila</name>
    <dbReference type="NCBI Taxonomy" id="47960"/>
    <lineage>
        <taxon>Bacteria</taxon>
        <taxon>Pseudomonadati</taxon>
        <taxon>Pseudomonadota</taxon>
        <taxon>Gammaproteobacteria</taxon>
        <taxon>Chromatiales</taxon>
        <taxon>Thioalkalibacteraceae</taxon>
        <taxon>Guyparkeria</taxon>
    </lineage>
</organism>
<protein>
    <submittedName>
        <fullName evidence="3">Glyoxalase</fullName>
    </submittedName>
</protein>
<dbReference type="AlphaFoldDB" id="A0A6I6DC41"/>